<keyword evidence="1" id="KW-0812">Transmembrane</keyword>
<reference evidence="3" key="1">
    <citation type="journal article" date="2015" name="Genome Announc.">
        <title>Complete Genome Sequence of Herbaspirillum hiltneri N3 (DSM 17495), Isolated from Surface-Sterilized Wheat Roots.</title>
        <authorList>
            <person name="Guizelini D."/>
            <person name="Saizaki P.M."/>
            <person name="Coimbra N.A."/>
            <person name="Weiss V.A."/>
            <person name="Faoro H."/>
            <person name="Sfeir M.Z."/>
            <person name="Baura V.A."/>
            <person name="Monteiro R.A."/>
            <person name="Chubatsu L.S."/>
            <person name="Souza E.M."/>
            <person name="Cruz L.M."/>
            <person name="Pedrosa F.O."/>
            <person name="Raittz R.T."/>
            <person name="Marchaukoski J.N."/>
            <person name="Steffens M.B."/>
        </authorList>
    </citation>
    <scope>NUCLEOTIDE SEQUENCE [LARGE SCALE GENOMIC DNA]</scope>
    <source>
        <strain evidence="3">N3</strain>
    </source>
</reference>
<keyword evidence="3" id="KW-1185">Reference proteome</keyword>
<feature type="transmembrane region" description="Helical" evidence="1">
    <location>
        <begin position="27"/>
        <end position="46"/>
    </location>
</feature>
<evidence type="ECO:0000313" key="2">
    <source>
        <dbReference type="EMBL" id="AKZ64281.1"/>
    </source>
</evidence>
<evidence type="ECO:0000313" key="3">
    <source>
        <dbReference type="Proteomes" id="UP000063429"/>
    </source>
</evidence>
<organism evidence="2 3">
    <name type="scientific">Herbaspirillum hiltneri N3</name>
    <dbReference type="NCBI Taxonomy" id="1262470"/>
    <lineage>
        <taxon>Bacteria</taxon>
        <taxon>Pseudomonadati</taxon>
        <taxon>Pseudomonadota</taxon>
        <taxon>Betaproteobacteria</taxon>
        <taxon>Burkholderiales</taxon>
        <taxon>Oxalobacteraceae</taxon>
        <taxon>Herbaspirillum</taxon>
    </lineage>
</organism>
<sequence length="74" mass="7859">MPIVAIILGALGFLCSFDFNPRDKDQVTGIVFLTTLGLLLAGTALYQKKQGRTLSIIAVTLSSLGLLICLGNLH</sequence>
<feature type="transmembrane region" description="Helical" evidence="1">
    <location>
        <begin position="53"/>
        <end position="73"/>
    </location>
</feature>
<protein>
    <recommendedName>
        <fullName evidence="4">DUF3953 domain-containing protein</fullName>
    </recommendedName>
</protein>
<dbReference type="Proteomes" id="UP000063429">
    <property type="component" value="Chromosome"/>
</dbReference>
<gene>
    <name evidence="2" type="ORF">F506_17850</name>
</gene>
<keyword evidence="1" id="KW-0472">Membrane</keyword>
<accession>A0ABM5V450</accession>
<name>A0ABM5V450_9BURK</name>
<dbReference type="EMBL" id="CP011409">
    <property type="protein sequence ID" value="AKZ64281.1"/>
    <property type="molecule type" value="Genomic_DNA"/>
</dbReference>
<keyword evidence="1" id="KW-1133">Transmembrane helix</keyword>
<evidence type="ECO:0000256" key="1">
    <source>
        <dbReference type="SAM" id="Phobius"/>
    </source>
</evidence>
<proteinExistence type="predicted"/>
<evidence type="ECO:0008006" key="4">
    <source>
        <dbReference type="Google" id="ProtNLM"/>
    </source>
</evidence>